<protein>
    <recommendedName>
        <fullName evidence="1">Glycosyl transferase family 25 domain-containing protein</fullName>
    </recommendedName>
</protein>
<dbReference type="Proteomes" id="UP000019918">
    <property type="component" value="Unassembled WGS sequence"/>
</dbReference>
<evidence type="ECO:0000313" key="2">
    <source>
        <dbReference type="EMBL" id="EXU75179.1"/>
    </source>
</evidence>
<gene>
    <name evidence="2" type="ORF">BG55_12930</name>
</gene>
<evidence type="ECO:0000313" key="3">
    <source>
        <dbReference type="Proteomes" id="UP000019918"/>
    </source>
</evidence>
<dbReference type="Pfam" id="PF01755">
    <property type="entry name" value="Glyco_transf_25"/>
    <property type="match status" value="1"/>
</dbReference>
<evidence type="ECO:0000259" key="1">
    <source>
        <dbReference type="Pfam" id="PF01755"/>
    </source>
</evidence>
<dbReference type="PATRIC" id="fig|69222.5.peg.2651"/>
<sequence length="255" mass="29524">MQTFVINLKRHEQRKVSISSQCEKYGLNYKIINAIDGNDLPEEILNSVTWEYYKCHLSKGEIGCALSHLHIYSSILASNLDYALILEDDAVLNEELIPNLTTISTIISNKKAEIFLLSQADAVNRYIRKKTSPGKFYYRLSYGSGGHAYIINNIAARKIIECNLPVKFEADRWTDFRESIGLKVWCCEKSIINTSASLHEKSSLEAERNSNRDKRSAYRHRIKKMQKFYQLKRFRNVIINRIGKINSVNRIIQQQ</sequence>
<dbReference type="CDD" id="cd06532">
    <property type="entry name" value="Glyco_transf_25"/>
    <property type="match status" value="1"/>
</dbReference>
<dbReference type="AlphaFoldDB" id="A0A014MAR3"/>
<proteinExistence type="predicted"/>
<accession>A0A014MAR3</accession>
<comment type="caution">
    <text evidence="2">The sequence shown here is derived from an EMBL/GenBank/DDBJ whole genome shotgun (WGS) entry which is preliminary data.</text>
</comment>
<feature type="domain" description="Glycosyl transferase family 25" evidence="1">
    <location>
        <begin position="2"/>
        <end position="172"/>
    </location>
</feature>
<dbReference type="RefSeq" id="WP_034938023.1">
    <property type="nucleotide sequence ID" value="NZ_JFHN01000051.1"/>
</dbReference>
<organism evidence="2 3">
    <name type="scientific">Erwinia mallotivora</name>
    <dbReference type="NCBI Taxonomy" id="69222"/>
    <lineage>
        <taxon>Bacteria</taxon>
        <taxon>Pseudomonadati</taxon>
        <taxon>Pseudomonadota</taxon>
        <taxon>Gammaproteobacteria</taxon>
        <taxon>Enterobacterales</taxon>
        <taxon>Erwiniaceae</taxon>
        <taxon>Erwinia</taxon>
    </lineage>
</organism>
<keyword evidence="3" id="KW-1185">Reference proteome</keyword>
<dbReference type="OrthoDB" id="9816113at2"/>
<name>A0A014MAR3_9GAMM</name>
<dbReference type="EMBL" id="JFHN01000051">
    <property type="protein sequence ID" value="EXU75179.1"/>
    <property type="molecule type" value="Genomic_DNA"/>
</dbReference>
<dbReference type="InterPro" id="IPR002654">
    <property type="entry name" value="Glyco_trans_25"/>
</dbReference>
<reference evidence="2 3" key="1">
    <citation type="submission" date="2014-02" db="EMBL/GenBank/DDBJ databases">
        <title>Draft genome of Erwinia mallotivora strain BT-MARDI, a papaya dieback pathogen.</title>
        <authorList>
            <person name="Redzuan R."/>
            <person name="Abu Bakar N."/>
            <person name="Badrun R."/>
            <person name="Mohd Raih M.F."/>
            <person name="Rozano L."/>
            <person name="Mat Amin N."/>
        </authorList>
    </citation>
    <scope>NUCLEOTIDE SEQUENCE [LARGE SCALE GENOMIC DNA]</scope>
    <source>
        <strain evidence="2 3">BT-MARDI</strain>
    </source>
</reference>